<dbReference type="InterPro" id="IPR003265">
    <property type="entry name" value="HhH-GPD_domain"/>
</dbReference>
<comment type="similarity">
    <text evidence="1">Belongs to the type-1 OGG1 family.</text>
</comment>
<dbReference type="Gene3D" id="1.10.340.30">
    <property type="entry name" value="Hypothetical protein, domain 2"/>
    <property type="match status" value="1"/>
</dbReference>
<proteinExistence type="inferred from homology"/>
<evidence type="ECO:0000256" key="3">
    <source>
        <dbReference type="ARBA" id="ARBA00022763"/>
    </source>
</evidence>
<evidence type="ECO:0000256" key="6">
    <source>
        <dbReference type="ARBA" id="ARBA00023239"/>
    </source>
</evidence>
<dbReference type="EC" id="4.2.99.18" evidence="2"/>
<keyword evidence="8" id="KW-0326">Glycosidase</keyword>
<evidence type="ECO:0000256" key="8">
    <source>
        <dbReference type="ARBA" id="ARBA00023295"/>
    </source>
</evidence>
<keyword evidence="12" id="KW-1185">Reference proteome</keyword>
<dbReference type="Pfam" id="PF00730">
    <property type="entry name" value="HhH-GPD"/>
    <property type="match status" value="1"/>
</dbReference>
<comment type="caution">
    <text evidence="11">The sequence shown here is derived from an EMBL/GenBank/DDBJ whole genome shotgun (WGS) entry which is preliminary data.</text>
</comment>
<dbReference type="Pfam" id="PF07934">
    <property type="entry name" value="OGG_N"/>
    <property type="match status" value="1"/>
</dbReference>
<keyword evidence="5" id="KW-0234">DNA repair</keyword>
<protein>
    <recommendedName>
        <fullName evidence="2">DNA-(apurinic or apyrimidinic site) lyase</fullName>
        <ecNumber evidence="2">4.2.99.18</ecNumber>
    </recommendedName>
</protein>
<keyword evidence="7" id="KW-0511">Multifunctional enzyme</keyword>
<evidence type="ECO:0000256" key="4">
    <source>
        <dbReference type="ARBA" id="ARBA00022801"/>
    </source>
</evidence>
<dbReference type="InterPro" id="IPR023170">
    <property type="entry name" value="HhH_base_excis_C"/>
</dbReference>
<evidence type="ECO:0000256" key="9">
    <source>
        <dbReference type="ARBA" id="ARBA00044632"/>
    </source>
</evidence>
<dbReference type="Proteomes" id="UP001648503">
    <property type="component" value="Unassembled WGS sequence"/>
</dbReference>
<dbReference type="SUPFAM" id="SSF55945">
    <property type="entry name" value="TATA-box binding protein-like"/>
    <property type="match status" value="1"/>
</dbReference>
<keyword evidence="3" id="KW-0227">DNA damage</keyword>
<keyword evidence="6" id="KW-0456">Lyase</keyword>
<dbReference type="SUPFAM" id="SSF48150">
    <property type="entry name" value="DNA-glycosylase"/>
    <property type="match status" value="1"/>
</dbReference>
<evidence type="ECO:0000313" key="12">
    <source>
        <dbReference type="Proteomes" id="UP001648503"/>
    </source>
</evidence>
<dbReference type="Gene3D" id="1.10.1670.10">
    <property type="entry name" value="Helix-hairpin-Helix base-excision DNA repair enzymes (C-terminal)"/>
    <property type="match status" value="1"/>
</dbReference>
<evidence type="ECO:0000256" key="7">
    <source>
        <dbReference type="ARBA" id="ARBA00023268"/>
    </source>
</evidence>
<feature type="domain" description="HhH-GPD" evidence="10">
    <location>
        <begin position="121"/>
        <end position="300"/>
    </location>
</feature>
<evidence type="ECO:0000256" key="1">
    <source>
        <dbReference type="ARBA" id="ARBA00010679"/>
    </source>
</evidence>
<dbReference type="InterPro" id="IPR052054">
    <property type="entry name" value="Oxidative_DNA_repair_enzyme"/>
</dbReference>
<evidence type="ECO:0000259" key="10">
    <source>
        <dbReference type="SMART" id="SM00478"/>
    </source>
</evidence>
<comment type="catalytic activity">
    <reaction evidence="9">
        <text>2'-deoxyribonucleotide-(2'-deoxyribose 5'-phosphate)-2'-deoxyribonucleotide-DNA = a 3'-end 2'-deoxyribonucleotide-(2,3-dehydro-2,3-deoxyribose 5'-phosphate)-DNA + a 5'-end 5'-phospho-2'-deoxyribonucleoside-DNA + H(+)</text>
        <dbReference type="Rhea" id="RHEA:66592"/>
        <dbReference type="Rhea" id="RHEA-COMP:13180"/>
        <dbReference type="Rhea" id="RHEA-COMP:16897"/>
        <dbReference type="Rhea" id="RHEA-COMP:17067"/>
        <dbReference type="ChEBI" id="CHEBI:15378"/>
        <dbReference type="ChEBI" id="CHEBI:136412"/>
        <dbReference type="ChEBI" id="CHEBI:157695"/>
        <dbReference type="ChEBI" id="CHEBI:167181"/>
        <dbReference type="EC" id="4.2.99.18"/>
    </reaction>
</comment>
<organism evidence="11 12">
    <name type="scientific">Batrachochytrium salamandrivorans</name>
    <dbReference type="NCBI Taxonomy" id="1357716"/>
    <lineage>
        <taxon>Eukaryota</taxon>
        <taxon>Fungi</taxon>
        <taxon>Fungi incertae sedis</taxon>
        <taxon>Chytridiomycota</taxon>
        <taxon>Chytridiomycota incertae sedis</taxon>
        <taxon>Chytridiomycetes</taxon>
        <taxon>Rhizophydiales</taxon>
        <taxon>Rhizophydiales incertae sedis</taxon>
        <taxon>Batrachochytrium</taxon>
    </lineage>
</organism>
<dbReference type="PANTHER" id="PTHR10242:SF2">
    <property type="entry name" value="N-GLYCOSYLASE_DNA LYASE"/>
    <property type="match status" value="1"/>
</dbReference>
<name>A0ABQ8FFW9_9FUNG</name>
<dbReference type="EMBL" id="JAFCIX010000136">
    <property type="protein sequence ID" value="KAH6597641.1"/>
    <property type="molecule type" value="Genomic_DNA"/>
</dbReference>
<gene>
    <name evidence="11" type="ORF">BASA50_004248</name>
</gene>
<dbReference type="InterPro" id="IPR011257">
    <property type="entry name" value="DNA_glycosylase"/>
</dbReference>
<evidence type="ECO:0000256" key="2">
    <source>
        <dbReference type="ARBA" id="ARBA00012720"/>
    </source>
</evidence>
<keyword evidence="4" id="KW-0378">Hydrolase</keyword>
<dbReference type="SMART" id="SM00478">
    <property type="entry name" value="ENDO3c"/>
    <property type="match status" value="1"/>
</dbReference>
<dbReference type="InterPro" id="IPR012904">
    <property type="entry name" value="OGG_N"/>
</dbReference>
<dbReference type="PANTHER" id="PTHR10242">
    <property type="entry name" value="8-OXOGUANINE DNA GLYCOSYLASE"/>
    <property type="match status" value="1"/>
</dbReference>
<dbReference type="Gene3D" id="3.30.310.40">
    <property type="match status" value="1"/>
</dbReference>
<evidence type="ECO:0000256" key="5">
    <source>
        <dbReference type="ARBA" id="ARBA00023204"/>
    </source>
</evidence>
<reference evidence="11 12" key="1">
    <citation type="submission" date="2021-02" db="EMBL/GenBank/DDBJ databases">
        <title>Variation within the Batrachochytrium salamandrivorans European outbreak.</title>
        <authorList>
            <person name="Kelly M."/>
            <person name="Pasmans F."/>
            <person name="Shea T.P."/>
            <person name="Munoz J.F."/>
            <person name="Carranza S."/>
            <person name="Cuomo C.A."/>
            <person name="Martel A."/>
        </authorList>
    </citation>
    <scope>NUCLEOTIDE SEQUENCE [LARGE SCALE GENOMIC DNA]</scope>
    <source>
        <strain evidence="11 12">AMFP18/2</strain>
    </source>
</reference>
<dbReference type="CDD" id="cd00056">
    <property type="entry name" value="ENDO3c"/>
    <property type="match status" value="1"/>
</dbReference>
<accession>A0ABQ8FFW9</accession>
<evidence type="ECO:0000313" key="11">
    <source>
        <dbReference type="EMBL" id="KAH6597641.1"/>
    </source>
</evidence>
<sequence>MWHSLGVSPEELRITRSLLCGQAFRWVRLDSDIWGGVISQHLVALRQTDMDIYFHFYSDAVQTSEARALLWDYFQLDSSLKSLYKTWSADSNFSKRVQSQGLIGLRVLRQDPVENVFSFICSSNNHITRISSMVKSLCEEYGTFLDSLPDASGKAVQFYSFPEIEMLAAEGVELRLRELGFGYRAKFVAASARMILDKGGSTWLHGLRALPYADAHNALLCLPGVGPKVADCVCLMSLDKVGAIPVDTHVWQIAQRDYGMVGASTKTVTKALYTHIGEAFRKVFGEHAGWAHTVLFCADLKGSSQQ</sequence>